<gene>
    <name evidence="4" type="primary">LOC110982038</name>
</gene>
<sequence>MALDYTVDRLDTASSEVRQIIQQEFPKFTCVCEICDCGRHKHHKDCKRKYRGTKGSGADCALTHYQQSYKQPDGIYQRRLPIIPPPTPRDPNPPRMDFNTIQRSDYQQRIQAKKQQPIKLEEKMERSDEPLENKTSYRVSYPGHTSFPAIKMTRPATQDRKGLRSAKFDSRTSNKEHYKHWVPCPAAAFGELPSFTGSILYPGQRIGEIESVTRNDFPGNRAEKIVAAKKLPDNIVIEGYFDHVTTNRHTYKDMGPQEKTQTIKFDSQLNRDKRAKFDGKTQNMRDFPGYRSQPLPQRTVTPPPATIRLSMDSRIDFVTEQKAQFPGHDIREHPKPELMMKDPKNFTAPTTKFTTTTTNKLTYKPIDVKEAYNAARVRPATNTERQPARFDDQTINKRFYKDWGVKPRIRYGDLHEANIYVPPMGQMASHSETMASFHGEALTEPTRPFIPANKQVEEAGKQDFRTVHKETYKGQRNPLCRAQAYLLQQELLKKKATSKPKQAVTAAN</sequence>
<name>A0A8B7YRF3_ACAPL</name>
<dbReference type="KEGG" id="aplc:110982038"/>
<dbReference type="PANTHER" id="PTHR31516">
    <property type="entry name" value="STABILIZER OF AXONEMAL MICROTUBULES 2"/>
    <property type="match status" value="1"/>
</dbReference>
<comment type="similarity">
    <text evidence="1">Belongs to the FAM154 family.</text>
</comment>
<accession>A0A8B7YRF3</accession>
<feature type="region of interest" description="Disordered" evidence="2">
    <location>
        <begin position="123"/>
        <end position="149"/>
    </location>
</feature>
<feature type="compositionally biased region" description="Basic and acidic residues" evidence="2">
    <location>
        <begin position="328"/>
        <end position="344"/>
    </location>
</feature>
<evidence type="ECO:0000256" key="1">
    <source>
        <dbReference type="ARBA" id="ARBA00008738"/>
    </source>
</evidence>
<dbReference type="GO" id="GO:0008017">
    <property type="term" value="F:microtubule binding"/>
    <property type="evidence" value="ECO:0007669"/>
    <property type="project" value="InterPro"/>
</dbReference>
<dbReference type="InterPro" id="IPR033336">
    <property type="entry name" value="SAXO1/2"/>
</dbReference>
<dbReference type="Proteomes" id="UP000694845">
    <property type="component" value="Unplaced"/>
</dbReference>
<dbReference type="OMA" id="CRAQVYL"/>
<evidence type="ECO:0000313" key="3">
    <source>
        <dbReference type="Proteomes" id="UP000694845"/>
    </source>
</evidence>
<dbReference type="OrthoDB" id="9973968at2759"/>
<dbReference type="AlphaFoldDB" id="A0A8B7YRF3"/>
<evidence type="ECO:0000256" key="2">
    <source>
        <dbReference type="SAM" id="MobiDB-lite"/>
    </source>
</evidence>
<evidence type="ECO:0000313" key="4">
    <source>
        <dbReference type="RefSeq" id="XP_022095863.1"/>
    </source>
</evidence>
<reference evidence="4" key="1">
    <citation type="submission" date="2025-08" db="UniProtKB">
        <authorList>
            <consortium name="RefSeq"/>
        </authorList>
    </citation>
    <scope>IDENTIFICATION</scope>
</reference>
<feature type="region of interest" description="Disordered" evidence="2">
    <location>
        <begin position="280"/>
        <end position="304"/>
    </location>
</feature>
<organism evidence="3 4">
    <name type="scientific">Acanthaster planci</name>
    <name type="common">Crown-of-thorns starfish</name>
    <dbReference type="NCBI Taxonomy" id="133434"/>
    <lineage>
        <taxon>Eukaryota</taxon>
        <taxon>Metazoa</taxon>
        <taxon>Echinodermata</taxon>
        <taxon>Eleutherozoa</taxon>
        <taxon>Asterozoa</taxon>
        <taxon>Asteroidea</taxon>
        <taxon>Valvatacea</taxon>
        <taxon>Valvatida</taxon>
        <taxon>Acanthasteridae</taxon>
        <taxon>Acanthaster</taxon>
    </lineage>
</organism>
<protein>
    <submittedName>
        <fullName evidence="4">Stabilizer of axonemal microtubules 1-like</fullName>
    </submittedName>
</protein>
<dbReference type="PANTHER" id="PTHR31516:SF18">
    <property type="entry name" value="TRANSLATION INITIATION FACTOR IF-2"/>
    <property type="match status" value="1"/>
</dbReference>
<feature type="region of interest" description="Disordered" evidence="2">
    <location>
        <begin position="328"/>
        <end position="352"/>
    </location>
</feature>
<dbReference type="RefSeq" id="XP_022095863.1">
    <property type="nucleotide sequence ID" value="XM_022240171.1"/>
</dbReference>
<dbReference type="GO" id="GO:0005856">
    <property type="term" value="C:cytoskeleton"/>
    <property type="evidence" value="ECO:0007669"/>
    <property type="project" value="TreeGrafter"/>
</dbReference>
<keyword evidence="3" id="KW-1185">Reference proteome</keyword>
<dbReference type="GeneID" id="110982038"/>
<proteinExistence type="inferred from homology"/>
<feature type="compositionally biased region" description="Basic and acidic residues" evidence="2">
    <location>
        <begin position="123"/>
        <end position="132"/>
    </location>
</feature>